<dbReference type="SUPFAM" id="SSF53448">
    <property type="entry name" value="Nucleotide-diphospho-sugar transferases"/>
    <property type="match status" value="1"/>
</dbReference>
<protein>
    <submittedName>
        <fullName evidence="2">Spore maturation protein CgeB</fullName>
    </submittedName>
</protein>
<dbReference type="CDD" id="cd00761">
    <property type="entry name" value="Glyco_tranf_GTA_type"/>
    <property type="match status" value="1"/>
</dbReference>
<evidence type="ECO:0000259" key="1">
    <source>
        <dbReference type="Pfam" id="PF13524"/>
    </source>
</evidence>
<dbReference type="InterPro" id="IPR029044">
    <property type="entry name" value="Nucleotide-diphossugar_trans"/>
</dbReference>
<feature type="domain" description="Spore protein YkvP/CgeB glycosyl transferase-like" evidence="1">
    <location>
        <begin position="255"/>
        <end position="394"/>
    </location>
</feature>
<gene>
    <name evidence="2" type="ORF">C8D78_2882</name>
</gene>
<comment type="caution">
    <text evidence="2">The sequence shown here is derived from an EMBL/GenBank/DDBJ whole genome shotgun (WGS) entry which is preliminary data.</text>
</comment>
<organism evidence="2 3">
    <name type="scientific">Arthrobacter oryzae</name>
    <dbReference type="NCBI Taxonomy" id="409290"/>
    <lineage>
        <taxon>Bacteria</taxon>
        <taxon>Bacillati</taxon>
        <taxon>Actinomycetota</taxon>
        <taxon>Actinomycetes</taxon>
        <taxon>Micrococcales</taxon>
        <taxon>Micrococcaceae</taxon>
        <taxon>Arthrobacter</taxon>
    </lineage>
</organism>
<accession>A0A495EPW1</accession>
<reference evidence="2 3" key="1">
    <citation type="submission" date="2018-10" db="EMBL/GenBank/DDBJ databases">
        <title>Genomic Encyclopedia of Type Strains, Phase IV (KMG-IV): sequencing the most valuable type-strain genomes for metagenomic binning, comparative biology and taxonomic classification.</title>
        <authorList>
            <person name="Goeker M."/>
        </authorList>
    </citation>
    <scope>NUCLEOTIDE SEQUENCE [LARGE SCALE GENOMIC DNA]</scope>
    <source>
        <strain evidence="2 3">DSM 25586</strain>
    </source>
</reference>
<dbReference type="EMBL" id="RBIR01000006">
    <property type="protein sequence ID" value="RKR18681.1"/>
    <property type="molecule type" value="Genomic_DNA"/>
</dbReference>
<dbReference type="Proteomes" id="UP000276055">
    <property type="component" value="Unassembled WGS sequence"/>
</dbReference>
<proteinExistence type="predicted"/>
<dbReference type="InterPro" id="IPR055259">
    <property type="entry name" value="YkvP/CgeB_Glyco_trans-like"/>
</dbReference>
<evidence type="ECO:0000313" key="3">
    <source>
        <dbReference type="Proteomes" id="UP000276055"/>
    </source>
</evidence>
<dbReference type="OrthoDB" id="6713581at2"/>
<dbReference type="Gene3D" id="3.90.550.10">
    <property type="entry name" value="Spore Coat Polysaccharide Biosynthesis Protein SpsA, Chain A"/>
    <property type="match status" value="1"/>
</dbReference>
<dbReference type="Gene3D" id="3.40.50.2000">
    <property type="entry name" value="Glycogen Phosphorylase B"/>
    <property type="match status" value="1"/>
</dbReference>
<evidence type="ECO:0000313" key="2">
    <source>
        <dbReference type="EMBL" id="RKR18681.1"/>
    </source>
</evidence>
<dbReference type="AlphaFoldDB" id="A0A495EPW1"/>
<name>A0A495EPW1_9MICC</name>
<dbReference type="SUPFAM" id="SSF53756">
    <property type="entry name" value="UDP-Glycosyltransferase/glycogen phosphorylase"/>
    <property type="match status" value="1"/>
</dbReference>
<dbReference type="Pfam" id="PF13524">
    <property type="entry name" value="Glyco_trans_1_2"/>
    <property type="match status" value="1"/>
</dbReference>
<sequence>MSVRQVRSAIWHFRHGGLIQLRQWRLRRLAEAGQHIPANIKGAEGGWKGRGKRRQLSFVPFESPAAKPRRSDLCVGVILDDFSSAAFGFEWNAVPLSRAGWRDQLKTSRVDFVFIESAWNGNGGEWQHQLTGASGPKPEFLALMEWCRESGIPTAFWNKEDPPHYEDFLPAARLFDAVFTSDSHKVPDYIAELGHERVSVLPFAAQPALHNPIRPGHGFQSRGVAFAGMYFAHKYPERRDQLDMLLGGASDAAEKDGFELEIFSRQLGGDSNYQFPEPLSQRVVGSLTYAQMLTAYRSYRVFLNVNSVIDSPSMCARRIFEITASGTPVVSSASKAIANYFPPDEVLVATSRSESAAQIRSLVANADYRDRVVHKAQRRIWEAHTYAHRAEKIVAAVLPGREQIPALPTVSAIVSTFRPHQLEHVFETLGTQRGVDLELVLLTHGFEVAEEVLSQLATRHGVRRYRFLTAGMELTLGECLNLCVAASTGEVLSKFDDDDFYGPDYLLDMLNALEFSQAAVVGKQAHYMHFLANEATILRSGHKEHRFSRLVAGPTITAARSVFESHPFEARSRGEDTRFLESVAQGGGAIYSADRFNYCQMRRGTGHTWDIADEELLASGPIKLFGNPIENITI</sequence>